<dbReference type="AlphaFoldDB" id="A0A1G8JAW0"/>
<evidence type="ECO:0000256" key="2">
    <source>
        <dbReference type="ARBA" id="ARBA00022729"/>
    </source>
</evidence>
<keyword evidence="2 3" id="KW-0732">Signal</keyword>
<dbReference type="PANTHER" id="PTHR35936">
    <property type="entry name" value="MEMBRANE-BOUND LYTIC MUREIN TRANSGLYCOSYLASE F"/>
    <property type="match status" value="1"/>
</dbReference>
<dbReference type="SUPFAM" id="SSF53850">
    <property type="entry name" value="Periplasmic binding protein-like II"/>
    <property type="match status" value="1"/>
</dbReference>
<keyword evidence="6" id="KW-1185">Reference proteome</keyword>
<dbReference type="OrthoDB" id="5562041at2"/>
<feature type="chain" id="PRO_5011529269" evidence="3">
    <location>
        <begin position="21"/>
        <end position="244"/>
    </location>
</feature>
<reference evidence="6" key="1">
    <citation type="submission" date="2016-10" db="EMBL/GenBank/DDBJ databases">
        <authorList>
            <person name="Varghese N."/>
            <person name="Submissions S."/>
        </authorList>
    </citation>
    <scope>NUCLEOTIDE SEQUENCE [LARGE SCALE GENOMIC DNA]</scope>
    <source>
        <strain evidence="6">CCM 7469</strain>
    </source>
</reference>
<evidence type="ECO:0000259" key="4">
    <source>
        <dbReference type="SMART" id="SM00062"/>
    </source>
</evidence>
<dbReference type="EMBL" id="FNDS01000007">
    <property type="protein sequence ID" value="SDI28117.1"/>
    <property type="molecule type" value="Genomic_DNA"/>
</dbReference>
<dbReference type="Pfam" id="PF00497">
    <property type="entry name" value="SBP_bac_3"/>
    <property type="match status" value="1"/>
</dbReference>
<dbReference type="Proteomes" id="UP000199636">
    <property type="component" value="Unassembled WGS sequence"/>
</dbReference>
<dbReference type="RefSeq" id="WP_090264588.1">
    <property type="nucleotide sequence ID" value="NZ_FNDS01000007.1"/>
</dbReference>
<evidence type="ECO:0000313" key="6">
    <source>
        <dbReference type="Proteomes" id="UP000199636"/>
    </source>
</evidence>
<evidence type="ECO:0000256" key="3">
    <source>
        <dbReference type="SAM" id="SignalP"/>
    </source>
</evidence>
<gene>
    <name evidence="5" type="ORF">SAMN05216272_107263</name>
</gene>
<dbReference type="Gene3D" id="3.40.190.10">
    <property type="entry name" value="Periplasmic binding protein-like II"/>
    <property type="match status" value="2"/>
</dbReference>
<evidence type="ECO:0000313" key="5">
    <source>
        <dbReference type="EMBL" id="SDI28117.1"/>
    </source>
</evidence>
<sequence>MPLRALLLALCLPLPLCALADEPLQLVADRWPPYADAQMPGRGLAVHFVSVALTRAGYAISYAEVPWPRALHGVRTGEYDVVVDAWYSDERATYGEFSEPYLNNRLRLIKRTGSPIAFERLSDLYPYPLAVVRGYSYSAELESDRRVQKVPVLTFGNAAAMVAAGRVELTLEDELTARYLLNRELRELRDKLEFLPKPLSENPLHILVSRANPHHAEIVAAFNRELAQMRADGSYDAFMSVAAP</sequence>
<comment type="similarity">
    <text evidence="1">Belongs to the bacterial solute-binding protein 3 family.</text>
</comment>
<organism evidence="5 6">
    <name type="scientific">Pseudomonas panipatensis</name>
    <dbReference type="NCBI Taxonomy" id="428992"/>
    <lineage>
        <taxon>Bacteria</taxon>
        <taxon>Pseudomonadati</taxon>
        <taxon>Pseudomonadota</taxon>
        <taxon>Gammaproteobacteria</taxon>
        <taxon>Pseudomonadales</taxon>
        <taxon>Pseudomonadaceae</taxon>
        <taxon>Pseudomonas</taxon>
    </lineage>
</organism>
<dbReference type="STRING" id="428992.SAMN05216272_107263"/>
<dbReference type="InterPro" id="IPR001638">
    <property type="entry name" value="Solute-binding_3/MltF_N"/>
</dbReference>
<protein>
    <submittedName>
        <fullName evidence="5">Polar amino acid transport system substrate-binding protein</fullName>
    </submittedName>
</protein>
<dbReference type="SMART" id="SM00062">
    <property type="entry name" value="PBPb"/>
    <property type="match status" value="1"/>
</dbReference>
<feature type="signal peptide" evidence="3">
    <location>
        <begin position="1"/>
        <end position="20"/>
    </location>
</feature>
<evidence type="ECO:0000256" key="1">
    <source>
        <dbReference type="ARBA" id="ARBA00010333"/>
    </source>
</evidence>
<dbReference type="PANTHER" id="PTHR35936:SF25">
    <property type="entry name" value="ABC TRANSPORTER SUBSTRATE-BINDING PROTEIN"/>
    <property type="match status" value="1"/>
</dbReference>
<feature type="domain" description="Solute-binding protein family 3/N-terminal" evidence="4">
    <location>
        <begin position="48"/>
        <end position="242"/>
    </location>
</feature>
<name>A0A1G8JAW0_9PSED</name>
<accession>A0A1G8JAW0</accession>
<proteinExistence type="inferred from homology"/>